<keyword evidence="2" id="KW-0238">DNA-binding</keyword>
<dbReference type="RefSeq" id="WP_007571146.1">
    <property type="nucleotide sequence ID" value="NZ_AGUD01000034.1"/>
</dbReference>
<dbReference type="PROSITE" id="PS01124">
    <property type="entry name" value="HTH_ARAC_FAMILY_2"/>
    <property type="match status" value="1"/>
</dbReference>
<dbReference type="Pfam" id="PF12833">
    <property type="entry name" value="HTH_18"/>
    <property type="match status" value="1"/>
</dbReference>
<feature type="domain" description="HTH araC/xylS-type" evidence="4">
    <location>
        <begin position="191"/>
        <end position="289"/>
    </location>
</feature>
<dbReference type="EMBL" id="AGUD01000034">
    <property type="protein sequence ID" value="EHN12326.1"/>
    <property type="molecule type" value="Genomic_DNA"/>
</dbReference>
<dbReference type="Proteomes" id="UP000005143">
    <property type="component" value="Unassembled WGS sequence"/>
</dbReference>
<reference evidence="5 6" key="1">
    <citation type="journal article" date="2013" name="Biodegradation">
        <title>Quantitative proteomic analysis of ibuprofen-degrading Patulibacter sp. strain I11.</title>
        <authorList>
            <person name="Almeida B."/>
            <person name="Kjeldal H."/>
            <person name="Lolas I."/>
            <person name="Knudsen A.D."/>
            <person name="Carvalho G."/>
            <person name="Nielsen K.L."/>
            <person name="Barreto Crespo M.T."/>
            <person name="Stensballe A."/>
            <person name="Nielsen J.L."/>
        </authorList>
    </citation>
    <scope>NUCLEOTIDE SEQUENCE [LARGE SCALE GENOMIC DNA]</scope>
    <source>
        <strain evidence="5 6">I11</strain>
    </source>
</reference>
<dbReference type="InterPro" id="IPR018062">
    <property type="entry name" value="HTH_AraC-typ_CS"/>
</dbReference>
<dbReference type="InterPro" id="IPR009594">
    <property type="entry name" value="Tscrpt_reg_HTH_AraC_N"/>
</dbReference>
<keyword evidence="1" id="KW-0805">Transcription regulation</keyword>
<evidence type="ECO:0000313" key="5">
    <source>
        <dbReference type="EMBL" id="EHN12326.1"/>
    </source>
</evidence>
<keyword evidence="3" id="KW-0804">Transcription</keyword>
<dbReference type="InterPro" id="IPR009057">
    <property type="entry name" value="Homeodomain-like_sf"/>
</dbReference>
<sequence length="301" mass="32257">MDHLTRLRAAIARGADLGAGVVQTDIEGVSLMAAESPTDPLHSVARPALAVVAQGAKRTVVGDQVHDYRAGELLIVSIDLPVSAHITDATRDRPFLAFGLELRPAAVAALLLDGAAEPATASSPDGIAVGRASTELLDAILRLLNALDDPEEARVLGPGLEREILWRLLIGPQGAVVRQIGLADSRLSHVARAVGWLRAHYADSISVDELASLAGLSASSFHRHFRAVTTMTPIQYQKRIRLQEARSRLLDPPVDVASVGFGVGYVSASQFSREYRRMFGLPPGQDAKRLRRARDELAEPA</sequence>
<dbReference type="GO" id="GO:0043565">
    <property type="term" value="F:sequence-specific DNA binding"/>
    <property type="evidence" value="ECO:0007669"/>
    <property type="project" value="InterPro"/>
</dbReference>
<gene>
    <name evidence="5" type="ORF">PAI11_07880</name>
</gene>
<dbReference type="Gene3D" id="1.10.10.60">
    <property type="entry name" value="Homeodomain-like"/>
    <property type="match status" value="2"/>
</dbReference>
<protein>
    <submittedName>
        <fullName evidence="5">Transcriptional regulator AraC family</fullName>
    </submittedName>
</protein>
<dbReference type="Pfam" id="PF06719">
    <property type="entry name" value="AraC_N"/>
    <property type="match status" value="1"/>
</dbReference>
<dbReference type="PROSITE" id="PS00041">
    <property type="entry name" value="HTH_ARAC_FAMILY_1"/>
    <property type="match status" value="1"/>
</dbReference>
<organism evidence="5 6">
    <name type="scientific">Patulibacter medicamentivorans</name>
    <dbReference type="NCBI Taxonomy" id="1097667"/>
    <lineage>
        <taxon>Bacteria</taxon>
        <taxon>Bacillati</taxon>
        <taxon>Actinomycetota</taxon>
        <taxon>Thermoleophilia</taxon>
        <taxon>Solirubrobacterales</taxon>
        <taxon>Patulibacteraceae</taxon>
        <taxon>Patulibacter</taxon>
    </lineage>
</organism>
<evidence type="ECO:0000256" key="1">
    <source>
        <dbReference type="ARBA" id="ARBA00023015"/>
    </source>
</evidence>
<accession>H0E1X6</accession>
<keyword evidence="6" id="KW-1185">Reference proteome</keyword>
<dbReference type="OrthoDB" id="241790at2"/>
<name>H0E1X6_9ACTN</name>
<dbReference type="AlphaFoldDB" id="H0E1X6"/>
<dbReference type="PANTHER" id="PTHR43436:SF1">
    <property type="entry name" value="TRANSCRIPTIONAL REGULATORY PROTEIN"/>
    <property type="match status" value="1"/>
</dbReference>
<dbReference type="SMART" id="SM00342">
    <property type="entry name" value="HTH_ARAC"/>
    <property type="match status" value="1"/>
</dbReference>
<evidence type="ECO:0000313" key="6">
    <source>
        <dbReference type="Proteomes" id="UP000005143"/>
    </source>
</evidence>
<dbReference type="GO" id="GO:0003700">
    <property type="term" value="F:DNA-binding transcription factor activity"/>
    <property type="evidence" value="ECO:0007669"/>
    <property type="project" value="InterPro"/>
</dbReference>
<proteinExistence type="predicted"/>
<comment type="caution">
    <text evidence="5">The sequence shown here is derived from an EMBL/GenBank/DDBJ whole genome shotgun (WGS) entry which is preliminary data.</text>
</comment>
<dbReference type="InterPro" id="IPR018060">
    <property type="entry name" value="HTH_AraC"/>
</dbReference>
<evidence type="ECO:0000256" key="3">
    <source>
        <dbReference type="ARBA" id="ARBA00023163"/>
    </source>
</evidence>
<dbReference type="SUPFAM" id="SSF46689">
    <property type="entry name" value="Homeodomain-like"/>
    <property type="match status" value="2"/>
</dbReference>
<dbReference type="PATRIC" id="fig|1097667.3.peg.784"/>
<dbReference type="PANTHER" id="PTHR43436">
    <property type="entry name" value="ARAC-FAMILY TRANSCRIPTIONAL REGULATOR"/>
    <property type="match status" value="1"/>
</dbReference>
<evidence type="ECO:0000259" key="4">
    <source>
        <dbReference type="PROSITE" id="PS01124"/>
    </source>
</evidence>
<evidence type="ECO:0000256" key="2">
    <source>
        <dbReference type="ARBA" id="ARBA00023125"/>
    </source>
</evidence>